<feature type="transmembrane region" description="Helical" evidence="1">
    <location>
        <begin position="210"/>
        <end position="231"/>
    </location>
</feature>
<feature type="transmembrane region" description="Helical" evidence="1">
    <location>
        <begin position="112"/>
        <end position="131"/>
    </location>
</feature>
<keyword evidence="1" id="KW-1133">Transmembrane helix</keyword>
<dbReference type="Gene3D" id="1.20.144.10">
    <property type="entry name" value="Phosphatidic acid phosphatase type 2/haloperoxidase"/>
    <property type="match status" value="1"/>
</dbReference>
<feature type="domain" description="Phosphatidic acid phosphatase type 2/haloperoxidase" evidence="2">
    <location>
        <begin position="139"/>
        <end position="252"/>
    </location>
</feature>
<dbReference type="SUPFAM" id="SSF48317">
    <property type="entry name" value="Acid phosphatase/Vanadium-dependent haloperoxidase"/>
    <property type="match status" value="1"/>
</dbReference>
<dbReference type="CDD" id="cd03392">
    <property type="entry name" value="PAP2_like_2"/>
    <property type="match status" value="1"/>
</dbReference>
<dbReference type="InterPro" id="IPR000326">
    <property type="entry name" value="PAP2/HPO"/>
</dbReference>
<dbReference type="PANTHER" id="PTHR14969:SF13">
    <property type="entry name" value="AT30094P"/>
    <property type="match status" value="1"/>
</dbReference>
<dbReference type="SMART" id="SM00014">
    <property type="entry name" value="acidPPc"/>
    <property type="match status" value="1"/>
</dbReference>
<keyword evidence="1" id="KW-0812">Transmembrane</keyword>
<dbReference type="Proteomes" id="UP000621500">
    <property type="component" value="Unassembled WGS sequence"/>
</dbReference>
<protein>
    <recommendedName>
        <fullName evidence="2">Phosphatidic acid phosphatase type 2/haloperoxidase domain-containing protein</fullName>
    </recommendedName>
</protein>
<evidence type="ECO:0000256" key="1">
    <source>
        <dbReference type="SAM" id="Phobius"/>
    </source>
</evidence>
<dbReference type="PANTHER" id="PTHR14969">
    <property type="entry name" value="SPHINGOSINE-1-PHOSPHATE PHOSPHOHYDROLASE"/>
    <property type="match status" value="1"/>
</dbReference>
<feature type="transmembrane region" description="Helical" evidence="1">
    <location>
        <begin position="51"/>
        <end position="72"/>
    </location>
</feature>
<feature type="transmembrane region" description="Helical" evidence="1">
    <location>
        <begin position="278"/>
        <end position="301"/>
    </location>
</feature>
<dbReference type="EMBL" id="BONX01000001">
    <property type="protein sequence ID" value="GIG93437.1"/>
    <property type="molecule type" value="Genomic_DNA"/>
</dbReference>
<dbReference type="RefSeq" id="WP_203855131.1">
    <property type="nucleotide sequence ID" value="NZ_BAAAZQ010000003.1"/>
</dbReference>
<sequence length="307" mass="31886">MSATMFVSLALALVAVAVAFGVVVCARPAVRRFRARSDRRRPPRWLEHETVRGLLVIVAGVATAFALIAVFLEILDGVLDNDDLTVVDRPIVEWIADRRGGGDHVVVLVTDIGGKVLLAAILSTVACAVALRLRSWRPVVLAAVAGGGGALLVAGIKALISRDRPDPLYRAVFESGFSFPSGHAASALVILGTVAWLISMVTASRTLQATAWLTAGVLAVAVGLSRVYLGVHYPSDVLAGWALGACWLVTVATAARLPETVILPLARLQPAPGRVAGAALRPVVAFTVTALGALAAIYSAVSIAAVT</sequence>
<evidence type="ECO:0000313" key="4">
    <source>
        <dbReference type="Proteomes" id="UP000621500"/>
    </source>
</evidence>
<gene>
    <name evidence="3" type="ORF">Pma05_00100</name>
</gene>
<dbReference type="InterPro" id="IPR036938">
    <property type="entry name" value="PAP2/HPO_sf"/>
</dbReference>
<evidence type="ECO:0000259" key="2">
    <source>
        <dbReference type="SMART" id="SM00014"/>
    </source>
</evidence>
<keyword evidence="4" id="KW-1185">Reference proteome</keyword>
<feature type="transmembrane region" description="Helical" evidence="1">
    <location>
        <begin position="180"/>
        <end position="198"/>
    </location>
</feature>
<comment type="caution">
    <text evidence="3">The sequence shown here is derived from an EMBL/GenBank/DDBJ whole genome shotgun (WGS) entry which is preliminary data.</text>
</comment>
<feature type="transmembrane region" description="Helical" evidence="1">
    <location>
        <begin position="6"/>
        <end position="30"/>
    </location>
</feature>
<dbReference type="Pfam" id="PF01569">
    <property type="entry name" value="PAP2"/>
    <property type="match status" value="1"/>
</dbReference>
<feature type="transmembrane region" description="Helical" evidence="1">
    <location>
        <begin position="138"/>
        <end position="160"/>
    </location>
</feature>
<name>A0ABQ4EGT9_9ACTN</name>
<organism evidence="3 4">
    <name type="scientific">Plantactinospora mayteni</name>
    <dbReference type="NCBI Taxonomy" id="566021"/>
    <lineage>
        <taxon>Bacteria</taxon>
        <taxon>Bacillati</taxon>
        <taxon>Actinomycetota</taxon>
        <taxon>Actinomycetes</taxon>
        <taxon>Micromonosporales</taxon>
        <taxon>Micromonosporaceae</taxon>
        <taxon>Plantactinospora</taxon>
    </lineage>
</organism>
<proteinExistence type="predicted"/>
<reference evidence="3 4" key="1">
    <citation type="submission" date="2021-01" db="EMBL/GenBank/DDBJ databases">
        <title>Whole genome shotgun sequence of Plantactinospora mayteni NBRC 109088.</title>
        <authorList>
            <person name="Komaki H."/>
            <person name="Tamura T."/>
        </authorList>
    </citation>
    <scope>NUCLEOTIDE SEQUENCE [LARGE SCALE GENOMIC DNA]</scope>
    <source>
        <strain evidence="3 4">NBRC 109088</strain>
    </source>
</reference>
<evidence type="ECO:0000313" key="3">
    <source>
        <dbReference type="EMBL" id="GIG93437.1"/>
    </source>
</evidence>
<accession>A0ABQ4EGT9</accession>
<keyword evidence="1" id="KW-0472">Membrane</keyword>